<dbReference type="InterPro" id="IPR050377">
    <property type="entry name" value="Radical_SAM_PqqE_MftC-like"/>
</dbReference>
<name>A0A172XWP3_9FLAO</name>
<accession>A0A172XWP3</accession>
<evidence type="ECO:0000256" key="2">
    <source>
        <dbReference type="ARBA" id="ARBA00022691"/>
    </source>
</evidence>
<evidence type="ECO:0000256" key="1">
    <source>
        <dbReference type="ARBA" id="ARBA00001966"/>
    </source>
</evidence>
<dbReference type="InterPro" id="IPR007197">
    <property type="entry name" value="rSAM"/>
</dbReference>
<evidence type="ECO:0000313" key="7">
    <source>
        <dbReference type="EMBL" id="ANF51272.1"/>
    </source>
</evidence>
<evidence type="ECO:0000256" key="5">
    <source>
        <dbReference type="ARBA" id="ARBA00023014"/>
    </source>
</evidence>
<protein>
    <recommendedName>
        <fullName evidence="6">Radical SAM core domain-containing protein</fullName>
    </recommendedName>
</protein>
<proteinExistence type="predicted"/>
<dbReference type="GO" id="GO:0046872">
    <property type="term" value="F:metal ion binding"/>
    <property type="evidence" value="ECO:0007669"/>
    <property type="project" value="UniProtKB-KW"/>
</dbReference>
<evidence type="ECO:0000313" key="8">
    <source>
        <dbReference type="Proteomes" id="UP000077824"/>
    </source>
</evidence>
<comment type="cofactor">
    <cofactor evidence="1">
        <name>[4Fe-4S] cluster</name>
        <dbReference type="ChEBI" id="CHEBI:49883"/>
    </cofactor>
</comment>
<evidence type="ECO:0000259" key="6">
    <source>
        <dbReference type="PROSITE" id="PS51918"/>
    </source>
</evidence>
<dbReference type="AlphaFoldDB" id="A0A172XWP3"/>
<keyword evidence="5" id="KW-0411">Iron-sulfur</keyword>
<organism evidence="7 8">
    <name type="scientific">Chryseobacterium glaciei</name>
    <dbReference type="NCBI Taxonomy" id="1685010"/>
    <lineage>
        <taxon>Bacteria</taxon>
        <taxon>Pseudomonadati</taxon>
        <taxon>Bacteroidota</taxon>
        <taxon>Flavobacteriia</taxon>
        <taxon>Flavobacteriales</taxon>
        <taxon>Weeksellaceae</taxon>
        <taxon>Chryseobacterium group</taxon>
        <taxon>Chryseobacterium</taxon>
    </lineage>
</organism>
<dbReference type="GO" id="GO:0051536">
    <property type="term" value="F:iron-sulfur cluster binding"/>
    <property type="evidence" value="ECO:0007669"/>
    <property type="project" value="UniProtKB-KW"/>
</dbReference>
<dbReference type="GO" id="GO:0003824">
    <property type="term" value="F:catalytic activity"/>
    <property type="evidence" value="ECO:0007669"/>
    <property type="project" value="InterPro"/>
</dbReference>
<dbReference type="RefSeq" id="WP_066755075.1">
    <property type="nucleotide sequence ID" value="NZ_CP015199.1"/>
</dbReference>
<dbReference type="STRING" id="1685010.A0O34_12450"/>
<evidence type="ECO:0000256" key="3">
    <source>
        <dbReference type="ARBA" id="ARBA00022723"/>
    </source>
</evidence>
<dbReference type="SFLD" id="SFLDS00029">
    <property type="entry name" value="Radical_SAM"/>
    <property type="match status" value="1"/>
</dbReference>
<keyword evidence="8" id="KW-1185">Reference proteome</keyword>
<dbReference type="PROSITE" id="PS51918">
    <property type="entry name" value="RADICAL_SAM"/>
    <property type="match status" value="1"/>
</dbReference>
<sequence>MLDNLKYLKYLPALIKKDRISEVTFFITDICNMKCKHCFVLDALNKKLPLLSPDEIRKMGKFVTPVQRVHVGGGEPFTRKDLHEVIEAIAETWDPGVICIPTNGWFTDRILEFIDYYGKKGKGSIRIHFSINSPYPEDMDQFTTLKESFKKWKDSITKAIEAAKKYKNITIVALATYNEYNQNVFKELIDYLHQEIKVPDFSFQIARTHEKYNPDLDYQRFKEVNNYYFDNYNTQDAFISSFRKLSREKSVSYFENPVFKKECTSGKLRVVVSPTGDVYPCEKLGYPNLKEMNKWLLGNIRDFNYNLNELVASTSASACYNKICSSKCHCDHNIDQSLSLLSDKKHRKELLRETLKKVIKK</sequence>
<dbReference type="PANTHER" id="PTHR11228">
    <property type="entry name" value="RADICAL SAM DOMAIN PROTEIN"/>
    <property type="match status" value="1"/>
</dbReference>
<gene>
    <name evidence="7" type="ORF">A0O34_12450</name>
</gene>
<dbReference type="OrthoDB" id="9763993at2"/>
<dbReference type="Pfam" id="PF04055">
    <property type="entry name" value="Radical_SAM"/>
    <property type="match status" value="1"/>
</dbReference>
<keyword evidence="3" id="KW-0479">Metal-binding</keyword>
<dbReference type="EMBL" id="CP015199">
    <property type="protein sequence ID" value="ANF51272.1"/>
    <property type="molecule type" value="Genomic_DNA"/>
</dbReference>
<reference evidence="7 8" key="1">
    <citation type="submission" date="2016-04" db="EMBL/GenBank/DDBJ databases">
        <title>Complete Genome Sequence of Chryseobacterium sp. IHBB 10212.</title>
        <authorList>
            <person name="Pal M."/>
            <person name="Swarnkar M.K."/>
            <person name="Kaushal K."/>
            <person name="Chhibber S."/>
            <person name="Singh A.K."/>
            <person name="Gulati A."/>
        </authorList>
    </citation>
    <scope>NUCLEOTIDE SEQUENCE [LARGE SCALE GENOMIC DNA]</scope>
    <source>
        <strain evidence="7 8">IHBB 10212</strain>
    </source>
</reference>
<keyword evidence="4" id="KW-0408">Iron</keyword>
<dbReference type="KEGG" id="chh:A0O34_12450"/>
<keyword evidence="2" id="KW-0949">S-adenosyl-L-methionine</keyword>
<dbReference type="Gene3D" id="3.20.20.70">
    <property type="entry name" value="Aldolase class I"/>
    <property type="match status" value="1"/>
</dbReference>
<dbReference type="PANTHER" id="PTHR11228:SF7">
    <property type="entry name" value="PQQA PEPTIDE CYCLASE"/>
    <property type="match status" value="1"/>
</dbReference>
<dbReference type="InterPro" id="IPR058240">
    <property type="entry name" value="rSAM_sf"/>
</dbReference>
<dbReference type="CDD" id="cd01335">
    <property type="entry name" value="Radical_SAM"/>
    <property type="match status" value="1"/>
</dbReference>
<evidence type="ECO:0000256" key="4">
    <source>
        <dbReference type="ARBA" id="ARBA00023004"/>
    </source>
</evidence>
<dbReference type="Proteomes" id="UP000077824">
    <property type="component" value="Chromosome"/>
</dbReference>
<dbReference type="SFLD" id="SFLDG01067">
    <property type="entry name" value="SPASM/twitch_domain_containing"/>
    <property type="match status" value="1"/>
</dbReference>
<feature type="domain" description="Radical SAM core" evidence="6">
    <location>
        <begin position="16"/>
        <end position="233"/>
    </location>
</feature>
<dbReference type="SUPFAM" id="SSF102114">
    <property type="entry name" value="Radical SAM enzymes"/>
    <property type="match status" value="1"/>
</dbReference>
<dbReference type="InterPro" id="IPR013785">
    <property type="entry name" value="Aldolase_TIM"/>
</dbReference>